<evidence type="ECO:0000313" key="3">
    <source>
        <dbReference type="Proteomes" id="UP001589688"/>
    </source>
</evidence>
<protein>
    <submittedName>
        <fullName evidence="2">GIN domain-containing protein</fullName>
    </submittedName>
</protein>
<keyword evidence="3" id="KW-1185">Reference proteome</keyword>
<dbReference type="Gene3D" id="2.160.20.120">
    <property type="match status" value="1"/>
</dbReference>
<feature type="domain" description="Putative auto-transporter adhesin head GIN" evidence="1">
    <location>
        <begin position="36"/>
        <end position="161"/>
    </location>
</feature>
<dbReference type="EMBL" id="JBHLZF010000001">
    <property type="protein sequence ID" value="MFB9896612.1"/>
    <property type="molecule type" value="Genomic_DNA"/>
</dbReference>
<dbReference type="InterPro" id="IPR021255">
    <property type="entry name" value="DUF2807"/>
</dbReference>
<reference evidence="2 3" key="1">
    <citation type="submission" date="2024-09" db="EMBL/GenBank/DDBJ databases">
        <authorList>
            <person name="Sun Q."/>
            <person name="Mori K."/>
        </authorList>
    </citation>
    <scope>NUCLEOTIDE SEQUENCE [LARGE SCALE GENOMIC DNA]</scope>
    <source>
        <strain evidence="2 3">ATCC 51272</strain>
    </source>
</reference>
<dbReference type="RefSeq" id="WP_027952514.1">
    <property type="nucleotide sequence ID" value="NZ_JADU01000020.1"/>
</dbReference>
<dbReference type="Pfam" id="PF10988">
    <property type="entry name" value="DUF2807"/>
    <property type="match status" value="1"/>
</dbReference>
<dbReference type="PROSITE" id="PS51257">
    <property type="entry name" value="PROKAR_LIPOPROTEIN"/>
    <property type="match status" value="1"/>
</dbReference>
<accession>A0ABV5ZGV7</accession>
<dbReference type="Proteomes" id="UP001589688">
    <property type="component" value="Unassembled WGS sequence"/>
</dbReference>
<evidence type="ECO:0000259" key="1">
    <source>
        <dbReference type="Pfam" id="PF10988"/>
    </source>
</evidence>
<sequence>MKKLVFLLLGAALLTSCYYEQRRQGPQVTSVRGVRPFNRIEVRGVCDVKYEQGDTFAVRVVGRRERVNSVRTTFVGQTLFVDMDNRDKLMSIGRWRHAPVVYVTSPDLLSVRLLGAGDFEAPGTVDTDTLDVYLKGVGDVTFEHVVCDAFRGTVYGTGDMDIKRLTATQSDLLLQGVGDLDVNFRNCGTARCTLRGTGDIELSGTLRRLVKTVQGTGDIDTEKLTVGRP</sequence>
<organism evidence="2 3">
    <name type="scientific">Hallella seregens ATCC 51272</name>
    <dbReference type="NCBI Taxonomy" id="1336250"/>
    <lineage>
        <taxon>Bacteria</taxon>
        <taxon>Pseudomonadati</taxon>
        <taxon>Bacteroidota</taxon>
        <taxon>Bacteroidia</taxon>
        <taxon>Bacteroidales</taxon>
        <taxon>Prevotellaceae</taxon>
        <taxon>Hallella</taxon>
    </lineage>
</organism>
<comment type="caution">
    <text evidence="2">The sequence shown here is derived from an EMBL/GenBank/DDBJ whole genome shotgun (WGS) entry which is preliminary data.</text>
</comment>
<gene>
    <name evidence="2" type="ORF">ACFFK8_01930</name>
</gene>
<proteinExistence type="predicted"/>
<evidence type="ECO:0000313" key="2">
    <source>
        <dbReference type="EMBL" id="MFB9896612.1"/>
    </source>
</evidence>
<name>A0ABV5ZGV7_9BACT</name>